<evidence type="ECO:0000256" key="1">
    <source>
        <dbReference type="SAM" id="MobiDB-lite"/>
    </source>
</evidence>
<dbReference type="SUPFAM" id="SSF52540">
    <property type="entry name" value="P-loop containing nucleoside triphosphate hydrolases"/>
    <property type="match status" value="1"/>
</dbReference>
<reference evidence="3" key="1">
    <citation type="submission" date="2022-06" db="EMBL/GenBank/DDBJ databases">
        <authorList>
            <person name="Ping M."/>
        </authorList>
    </citation>
    <scope>NUCLEOTIDE SEQUENCE</scope>
    <source>
        <strain evidence="3">JCM11759T</strain>
    </source>
</reference>
<feature type="region of interest" description="Disordered" evidence="1">
    <location>
        <begin position="25"/>
        <end position="63"/>
    </location>
</feature>
<evidence type="ECO:0000313" key="3">
    <source>
        <dbReference type="EMBL" id="USY20591.1"/>
    </source>
</evidence>
<dbReference type="Proteomes" id="UP001055940">
    <property type="component" value="Chromosome"/>
</dbReference>
<gene>
    <name evidence="3" type="ORF">NE857_02760</name>
</gene>
<evidence type="ECO:0000313" key="4">
    <source>
        <dbReference type="Proteomes" id="UP001055940"/>
    </source>
</evidence>
<accession>A0ABY5DC32</accession>
<dbReference type="InterPro" id="IPR003593">
    <property type="entry name" value="AAA+_ATPase"/>
</dbReference>
<organism evidence="3 4">
    <name type="scientific">Nocardiopsis exhalans</name>
    <dbReference type="NCBI Taxonomy" id="163604"/>
    <lineage>
        <taxon>Bacteria</taxon>
        <taxon>Bacillati</taxon>
        <taxon>Actinomycetota</taxon>
        <taxon>Actinomycetes</taxon>
        <taxon>Streptosporangiales</taxon>
        <taxon>Nocardiopsidaceae</taxon>
        <taxon>Nocardiopsis</taxon>
    </lineage>
</organism>
<dbReference type="InterPro" id="IPR011704">
    <property type="entry name" value="ATPase_dyneun-rel_AAA"/>
</dbReference>
<dbReference type="EMBL" id="CP099837">
    <property type="protein sequence ID" value="USY20591.1"/>
    <property type="molecule type" value="Genomic_DNA"/>
</dbReference>
<feature type="domain" description="AAA+ ATPase" evidence="2">
    <location>
        <begin position="93"/>
        <end position="306"/>
    </location>
</feature>
<dbReference type="RefSeq" id="WP_254419646.1">
    <property type="nucleotide sequence ID" value="NZ_BAAAJB010000017.1"/>
</dbReference>
<protein>
    <submittedName>
        <fullName evidence="3">AAA family ATPase</fullName>
    </submittedName>
</protein>
<proteinExistence type="predicted"/>
<dbReference type="SMART" id="SM00382">
    <property type="entry name" value="AAA"/>
    <property type="match status" value="1"/>
</dbReference>
<name>A0ABY5DC32_9ACTN</name>
<keyword evidence="4" id="KW-1185">Reference proteome</keyword>
<dbReference type="Pfam" id="PF07728">
    <property type="entry name" value="AAA_5"/>
    <property type="match status" value="1"/>
</dbReference>
<dbReference type="Gene3D" id="3.40.50.300">
    <property type="entry name" value="P-loop containing nucleotide triphosphate hydrolases"/>
    <property type="match status" value="1"/>
</dbReference>
<sequence>MSTEPGATDSAREVPEWWIFHGTGQPRGHLDLASQLPPPPPWRTYSGTPDPAPPPPDEDSGRYLGPARSLGFAVPLGPNRLQLLDKVNAAIHLRRPLLLVGPPGVGKSSLAHQIARELKLGRLLRWAVTSRATAADGLYTYDPLTQIHDLNLENTRNRTRGLTDLRYSKEATRTGAETEAHLSSSAKSIGRYLTLGPLGTAFLPRKLPRVLLIDDFDLGDFDLSGDLLDLFENGGYRIPELARLANVAESIEVGTDDPGRRVEVPGGEVLCSAFPIIVLTCNTDRDLPPAFLRRCIPVRVGMPDESELMAAVAGHFRGTPPTGTRELITRFLEAGRDGDRLALDQLLNAVYLLSETTQQQAGPTSDQVDHLAELLWHRLTDNPE</sequence>
<dbReference type="InterPro" id="IPR027417">
    <property type="entry name" value="P-loop_NTPase"/>
</dbReference>
<evidence type="ECO:0000259" key="2">
    <source>
        <dbReference type="SMART" id="SM00382"/>
    </source>
</evidence>